<accession>A0A853I9Z0</accession>
<keyword evidence="2" id="KW-1185">Reference proteome</keyword>
<dbReference type="AlphaFoldDB" id="A0A853I9Z0"/>
<gene>
    <name evidence="1" type="ORF">H0A36_08620</name>
</gene>
<dbReference type="EMBL" id="JACCKB010000010">
    <property type="protein sequence ID" value="NYZ66075.1"/>
    <property type="molecule type" value="Genomic_DNA"/>
</dbReference>
<protein>
    <recommendedName>
        <fullName evidence="3">Lipocalin-like domain-containing protein</fullName>
    </recommendedName>
</protein>
<evidence type="ECO:0000313" key="1">
    <source>
        <dbReference type="EMBL" id="NYZ66075.1"/>
    </source>
</evidence>
<dbReference type="Proteomes" id="UP000569732">
    <property type="component" value="Unassembled WGS sequence"/>
</dbReference>
<dbReference type="RefSeq" id="WP_180568107.1">
    <property type="nucleotide sequence ID" value="NZ_JACCKB010000010.1"/>
</dbReference>
<proteinExistence type="predicted"/>
<reference evidence="1 2" key="1">
    <citation type="submission" date="2020-07" db="EMBL/GenBank/DDBJ databases">
        <title>Endozoicomonas sp. nov., isolated from sediment.</title>
        <authorList>
            <person name="Gu T."/>
        </authorList>
    </citation>
    <scope>NUCLEOTIDE SEQUENCE [LARGE SCALE GENOMIC DNA]</scope>
    <source>
        <strain evidence="1 2">SM1973</strain>
    </source>
</reference>
<evidence type="ECO:0008006" key="3">
    <source>
        <dbReference type="Google" id="ProtNLM"/>
    </source>
</evidence>
<comment type="caution">
    <text evidence="1">The sequence shown here is derived from an EMBL/GenBank/DDBJ whole genome shotgun (WGS) entry which is preliminary data.</text>
</comment>
<organism evidence="1 2">
    <name type="scientific">Spartinivicinus marinus</name>
    <dbReference type="NCBI Taxonomy" id="2994442"/>
    <lineage>
        <taxon>Bacteria</taxon>
        <taxon>Pseudomonadati</taxon>
        <taxon>Pseudomonadota</taxon>
        <taxon>Gammaproteobacteria</taxon>
        <taxon>Oceanospirillales</taxon>
        <taxon>Zooshikellaceae</taxon>
        <taxon>Spartinivicinus</taxon>
    </lineage>
</organism>
<evidence type="ECO:0000313" key="2">
    <source>
        <dbReference type="Proteomes" id="UP000569732"/>
    </source>
</evidence>
<sequence>MKINIIPLLFIILLLPACDSIDPKDNTKAREALVGTWKGNGDYDVENSGTEDYWKATRYADGQYDLEILTLDPNKKTYEYYKEKGQWQVNDGYYTEVSTDNDETKYIILDLSSKRFDYNDASETDHSYYIQENRVKSSYSLRKPPSGYTEK</sequence>
<name>A0A853I9Z0_9GAMM</name>